<evidence type="ECO:0000256" key="2">
    <source>
        <dbReference type="ARBA" id="ARBA00004448"/>
    </source>
</evidence>
<dbReference type="InterPro" id="IPR027387">
    <property type="entry name" value="Cytb/b6-like_sf"/>
</dbReference>
<comment type="similarity">
    <text evidence="16 19">Belongs to the cytochrome b family.</text>
</comment>
<geneLocation type="mitochondrion" evidence="22"/>
<dbReference type="Pfam" id="PF00033">
    <property type="entry name" value="Cytochrome_B"/>
    <property type="match status" value="1"/>
</dbReference>
<evidence type="ECO:0000256" key="12">
    <source>
        <dbReference type="ARBA" id="ARBA00023004"/>
    </source>
</evidence>
<dbReference type="SUPFAM" id="SSF81342">
    <property type="entry name" value="Transmembrane di-heme cytochromes"/>
    <property type="match status" value="1"/>
</dbReference>
<evidence type="ECO:0000256" key="9">
    <source>
        <dbReference type="ARBA" id="ARBA00022792"/>
    </source>
</evidence>
<evidence type="ECO:0000313" key="22">
    <source>
        <dbReference type="EMBL" id="AEF34000.1"/>
    </source>
</evidence>
<keyword evidence="12 18" id="KW-0408">Iron</keyword>
<evidence type="ECO:0000256" key="8">
    <source>
        <dbReference type="ARBA" id="ARBA00022723"/>
    </source>
</evidence>
<dbReference type="GO" id="GO:0006122">
    <property type="term" value="P:mitochondrial electron transport, ubiquinol to cytochrome c"/>
    <property type="evidence" value="ECO:0007669"/>
    <property type="project" value="TreeGrafter"/>
</dbReference>
<keyword evidence="15 19" id="KW-0472">Membrane</keyword>
<evidence type="ECO:0000256" key="15">
    <source>
        <dbReference type="ARBA" id="ARBA00023136"/>
    </source>
</evidence>
<evidence type="ECO:0000259" key="21">
    <source>
        <dbReference type="PROSITE" id="PS51003"/>
    </source>
</evidence>
<evidence type="ECO:0000256" key="11">
    <source>
        <dbReference type="ARBA" id="ARBA00022989"/>
    </source>
</evidence>
<dbReference type="InterPro" id="IPR036150">
    <property type="entry name" value="Cyt_b/b6_C_sf"/>
</dbReference>
<feature type="domain" description="Cytochrome b/b6 N-terminal region profile" evidence="20">
    <location>
        <begin position="1"/>
        <end position="208"/>
    </location>
</feature>
<keyword evidence="5 18" id="KW-0349">Heme</keyword>
<feature type="transmembrane region" description="Helical" evidence="19">
    <location>
        <begin position="287"/>
        <end position="307"/>
    </location>
</feature>
<accession>K4EJD4</accession>
<protein>
    <recommendedName>
        <fullName evidence="3 19">Cytochrome b</fullName>
    </recommendedName>
</protein>
<keyword evidence="14 19" id="KW-0496">Mitochondrion</keyword>
<evidence type="ECO:0000256" key="4">
    <source>
        <dbReference type="ARBA" id="ARBA00022448"/>
    </source>
</evidence>
<evidence type="ECO:0000256" key="14">
    <source>
        <dbReference type="ARBA" id="ARBA00023128"/>
    </source>
</evidence>
<dbReference type="GO" id="GO:0008121">
    <property type="term" value="F:quinol-cytochrome-c reductase activity"/>
    <property type="evidence" value="ECO:0007669"/>
    <property type="project" value="InterPro"/>
</dbReference>
<gene>
    <name evidence="22" type="primary">CYTB</name>
</gene>
<keyword evidence="8 18" id="KW-0479">Metal-binding</keyword>
<comment type="function">
    <text evidence="1 19">Component of the ubiquinol-cytochrome c reductase complex (complex III or cytochrome b-c1 complex) that is part of the mitochondrial respiratory chain. The b-c1 complex mediates electron transfer from ubiquinol to cytochrome c. Contributes to the generation of a proton gradient across the mitochondrial membrane that is then used for ATP synthesis.</text>
</comment>
<dbReference type="InterPro" id="IPR048260">
    <property type="entry name" value="Cytochrome_b_C_euk/bac"/>
</dbReference>
<feature type="transmembrane region" description="Helical" evidence="19">
    <location>
        <begin position="112"/>
        <end position="132"/>
    </location>
</feature>
<dbReference type="FunFam" id="1.20.810.10:FF:000002">
    <property type="entry name" value="Cytochrome b"/>
    <property type="match status" value="1"/>
</dbReference>
<feature type="domain" description="Cytochrome b/b6 C-terminal region profile" evidence="21">
    <location>
        <begin position="209"/>
        <end position="379"/>
    </location>
</feature>
<feature type="transmembrane region" description="Helical" evidence="19">
    <location>
        <begin position="139"/>
        <end position="157"/>
    </location>
</feature>
<evidence type="ECO:0000256" key="13">
    <source>
        <dbReference type="ARBA" id="ARBA00023075"/>
    </source>
</evidence>
<evidence type="ECO:0000256" key="17">
    <source>
        <dbReference type="PIRSR" id="PIRSR038885-1"/>
    </source>
</evidence>
<dbReference type="PROSITE" id="PS51002">
    <property type="entry name" value="CYTB_NTER"/>
    <property type="match status" value="1"/>
</dbReference>
<comment type="cofactor">
    <cofactor evidence="19">
        <name>heme b</name>
        <dbReference type="ChEBI" id="CHEBI:60344"/>
    </cofactor>
    <text evidence="19">Binds 2 heme groups non-covalently.</text>
</comment>
<feature type="transmembrane region" description="Helical" evidence="19">
    <location>
        <begin position="319"/>
        <end position="339"/>
    </location>
</feature>
<sequence>MKNHKQNPLIKIINHSLVDLPSPSNISAWWNFGSLLGACLVLQIMTGIFLAMHYSPNIHLAFSSVAHITRDVQYGWLIRNMHSNGASMFFICLYLHIGRGFYYGSFLNTKTWNTGIILLFLTMATAFMGYILPWGQMSFWGATVITNLLSAIPYIGHTLVQWVWGGFSVDNATLTRFFTFHFLTPFIIAGFTMIHLLFLHETGSNNPTGLNSNTDKIPFHPYFTYKDILGITILMTFFLTLSMFLPNLLSDPENFTPANPLVTPPHIKPEWYFLFAYAILRSIPNKLGGVLALFLSIAILVLIPMLHTSKQRTFTYRPISQTLFWYLVADLLILTWIGGQPVETPFILIGQVASTLYYVTIIILLPLTGLIENNYSSTNQ</sequence>
<feature type="binding site" description="axial binding residue" evidence="18">
    <location>
        <position position="96"/>
    </location>
    <ligand>
        <name>heme b</name>
        <dbReference type="ChEBI" id="CHEBI:60344"/>
        <label>b566</label>
    </ligand>
    <ligandPart>
        <name>Fe</name>
        <dbReference type="ChEBI" id="CHEBI:18248"/>
    </ligandPart>
</feature>
<dbReference type="GO" id="GO:0046872">
    <property type="term" value="F:metal ion binding"/>
    <property type="evidence" value="ECO:0007669"/>
    <property type="project" value="UniProtKB-UniRule"/>
</dbReference>
<dbReference type="InterPro" id="IPR030689">
    <property type="entry name" value="Cytochrome_b"/>
</dbReference>
<evidence type="ECO:0000256" key="5">
    <source>
        <dbReference type="ARBA" id="ARBA00022617"/>
    </source>
</evidence>
<evidence type="ECO:0000256" key="3">
    <source>
        <dbReference type="ARBA" id="ARBA00013531"/>
    </source>
</evidence>
<dbReference type="PROSITE" id="PS51003">
    <property type="entry name" value="CYTB_CTER"/>
    <property type="match status" value="1"/>
</dbReference>
<dbReference type="SUPFAM" id="SSF81648">
    <property type="entry name" value="a domain/subunit of cytochrome bc1 complex (Ubiquinol-cytochrome c reductase)"/>
    <property type="match status" value="1"/>
</dbReference>
<dbReference type="EMBL" id="JF802204">
    <property type="protein sequence ID" value="AEF34000.1"/>
    <property type="molecule type" value="Genomic_DNA"/>
</dbReference>
<dbReference type="CDD" id="cd00284">
    <property type="entry name" value="Cytochrome_b_N"/>
    <property type="match status" value="1"/>
</dbReference>
<evidence type="ECO:0000256" key="10">
    <source>
        <dbReference type="ARBA" id="ARBA00022982"/>
    </source>
</evidence>
<evidence type="ECO:0000256" key="18">
    <source>
        <dbReference type="PIRSR" id="PIRSR038885-2"/>
    </source>
</evidence>
<proteinExistence type="inferred from homology"/>
<dbReference type="PIRSF" id="PIRSF038885">
    <property type="entry name" value="COB"/>
    <property type="match status" value="1"/>
</dbReference>
<name>K4EJD4_PODUN</name>
<evidence type="ECO:0000256" key="7">
    <source>
        <dbReference type="ARBA" id="ARBA00022692"/>
    </source>
</evidence>
<feature type="transmembrane region" description="Helical" evidence="19">
    <location>
        <begin position="28"/>
        <end position="52"/>
    </location>
</feature>
<dbReference type="PANTHER" id="PTHR19271">
    <property type="entry name" value="CYTOCHROME B"/>
    <property type="match status" value="1"/>
</dbReference>
<keyword evidence="9" id="KW-0999">Mitochondrion inner membrane</keyword>
<dbReference type="InterPro" id="IPR048259">
    <property type="entry name" value="Cytochrome_b_N_euk/bac"/>
</dbReference>
<comment type="cofactor">
    <cofactor evidence="18">
        <name>heme</name>
        <dbReference type="ChEBI" id="CHEBI:30413"/>
    </cofactor>
    <text evidence="18">Binds 2 heme groups non-covalently.</text>
</comment>
<dbReference type="Gene3D" id="1.20.810.10">
    <property type="entry name" value="Cytochrome Bc1 Complex, Chain C"/>
    <property type="match status" value="1"/>
</dbReference>
<comment type="subcellular location">
    <subcellularLocation>
        <location evidence="2">Mitochondrion inner membrane</location>
        <topology evidence="2">Multi-pass membrane protein</topology>
    </subcellularLocation>
</comment>
<organism evidence="22">
    <name type="scientific">Podocnemis unifilis</name>
    <name type="common">Yellow-spotted Amazon river turtle</name>
    <name type="synonym">Emys cayennensis</name>
    <dbReference type="NCBI Taxonomy" id="227871"/>
    <lineage>
        <taxon>Eukaryota</taxon>
        <taxon>Metazoa</taxon>
        <taxon>Chordata</taxon>
        <taxon>Craniata</taxon>
        <taxon>Vertebrata</taxon>
        <taxon>Euteleostomi</taxon>
        <taxon>Archelosauria</taxon>
        <taxon>Testudinata</taxon>
        <taxon>Testudines</taxon>
        <taxon>Pleurodira</taxon>
        <taxon>Podocnemididae</taxon>
        <taxon>Podocnemis</taxon>
    </lineage>
</organism>
<evidence type="ECO:0000256" key="1">
    <source>
        <dbReference type="ARBA" id="ARBA00002566"/>
    </source>
</evidence>
<reference evidence="22" key="1">
    <citation type="submission" date="2011-04" db="EMBL/GenBank/DDBJ databases">
        <title>The complete mitochondrial genome sequence of Podocnemis unifilis.</title>
        <authorList>
            <person name="Nie L."/>
            <person name="Wang L."/>
        </authorList>
    </citation>
    <scope>NUCLEOTIDE SEQUENCE</scope>
</reference>
<feature type="transmembrane region" description="Helical" evidence="19">
    <location>
        <begin position="345"/>
        <end position="367"/>
    </location>
</feature>
<evidence type="ECO:0000256" key="16">
    <source>
        <dbReference type="ARBA" id="ARBA00061233"/>
    </source>
</evidence>
<keyword evidence="4 19" id="KW-0813">Transport</keyword>
<evidence type="ECO:0000256" key="19">
    <source>
        <dbReference type="RuleBase" id="RU362117"/>
    </source>
</evidence>
<dbReference type="InterPro" id="IPR005797">
    <property type="entry name" value="Cyt_b/b6_N"/>
</dbReference>
<feature type="transmembrane region" description="Helical" evidence="19">
    <location>
        <begin position="228"/>
        <end position="249"/>
    </location>
</feature>
<feature type="binding site" description="axial binding residue" evidence="18">
    <location>
        <position position="181"/>
    </location>
    <ligand>
        <name>heme b</name>
        <dbReference type="ChEBI" id="CHEBI:60344"/>
        <label>b562</label>
    </ligand>
    <ligandPart>
        <name>Fe</name>
        <dbReference type="ChEBI" id="CHEBI:18248"/>
    </ligandPart>
</feature>
<feature type="binding site" description="axial binding residue" evidence="18">
    <location>
        <position position="195"/>
    </location>
    <ligand>
        <name>heme b</name>
        <dbReference type="ChEBI" id="CHEBI:60344"/>
        <label>b566</label>
    </ligand>
    <ligandPart>
        <name>Fe</name>
        <dbReference type="ChEBI" id="CHEBI:18248"/>
    </ligandPart>
</feature>
<evidence type="ECO:0000256" key="6">
    <source>
        <dbReference type="ARBA" id="ARBA00022660"/>
    </source>
</evidence>
<dbReference type="PANTHER" id="PTHR19271:SF16">
    <property type="entry name" value="CYTOCHROME B"/>
    <property type="match status" value="1"/>
</dbReference>
<dbReference type="GO" id="GO:0005743">
    <property type="term" value="C:mitochondrial inner membrane"/>
    <property type="evidence" value="ECO:0007669"/>
    <property type="project" value="UniProtKB-SubCell"/>
</dbReference>
<dbReference type="GO" id="GO:0045275">
    <property type="term" value="C:respiratory chain complex III"/>
    <property type="evidence" value="ECO:0007669"/>
    <property type="project" value="InterPro"/>
</dbReference>
<feature type="transmembrane region" description="Helical" evidence="19">
    <location>
        <begin position="86"/>
        <end position="106"/>
    </location>
</feature>
<keyword evidence="13" id="KW-0830">Ubiquinone</keyword>
<feature type="binding site" evidence="17">
    <location>
        <position position="200"/>
    </location>
    <ligand>
        <name>a ubiquinone</name>
        <dbReference type="ChEBI" id="CHEBI:16389"/>
    </ligand>
</feature>
<dbReference type="Pfam" id="PF00032">
    <property type="entry name" value="Cytochrom_B_C"/>
    <property type="match status" value="1"/>
</dbReference>
<keyword evidence="10 19" id="KW-0249">Electron transport</keyword>
<keyword evidence="11 19" id="KW-1133">Transmembrane helix</keyword>
<evidence type="ECO:0000259" key="20">
    <source>
        <dbReference type="PROSITE" id="PS51002"/>
    </source>
</evidence>
<dbReference type="InterPro" id="IPR005798">
    <property type="entry name" value="Cyt_b/b6_C"/>
</dbReference>
<dbReference type="AlphaFoldDB" id="K4EJD4"/>
<dbReference type="CDD" id="cd00290">
    <property type="entry name" value="cytochrome_b_C"/>
    <property type="match status" value="1"/>
</dbReference>
<feature type="binding site" description="axial binding residue" evidence="18">
    <location>
        <position position="82"/>
    </location>
    <ligand>
        <name>heme b</name>
        <dbReference type="ChEBI" id="CHEBI:60344"/>
        <label>b562</label>
    </ligand>
    <ligandPart>
        <name>Fe</name>
        <dbReference type="ChEBI" id="CHEBI:18248"/>
    </ligandPart>
</feature>
<keyword evidence="7 19" id="KW-0812">Transmembrane</keyword>
<keyword evidence="6 19" id="KW-0679">Respiratory chain</keyword>
<dbReference type="GO" id="GO:0016491">
    <property type="term" value="F:oxidoreductase activity"/>
    <property type="evidence" value="ECO:0007669"/>
    <property type="project" value="UniProtKB-UniRule"/>
</dbReference>
<dbReference type="InterPro" id="IPR016174">
    <property type="entry name" value="Di-haem_cyt_TM"/>
</dbReference>
<feature type="transmembrane region" description="Helical" evidence="19">
    <location>
        <begin position="177"/>
        <end position="199"/>
    </location>
</feature>